<protein>
    <submittedName>
        <fullName evidence="1 2">Uncharacterized protein</fullName>
    </submittedName>
</protein>
<dbReference type="EnsemblMetazoa" id="ASIC018595-RA">
    <property type="protein sequence ID" value="ASIC018595-PA"/>
    <property type="gene ID" value="ASIC018595"/>
</dbReference>
<sequence length="189" mass="21245">MVRKRNLRHSHVQEIDIALNVEAGRIITDRCVANRRSGGRMPEALPFEVELWQQPAWARRKLPGWKERAGSKILIALMHESRRKGGVEQGGCFVLSAQVLPLGAVFVRLATENDFVRRVKTKEIKEKQLASAWAGEKMPNGSKAQEERVFLTHGNASLDVSFQARTATFLHVSIIFERSSSSLVLIQCT</sequence>
<dbReference type="AlphaFoldDB" id="A0A084WJD2"/>
<organism evidence="1">
    <name type="scientific">Anopheles sinensis</name>
    <name type="common">Mosquito</name>
    <dbReference type="NCBI Taxonomy" id="74873"/>
    <lineage>
        <taxon>Eukaryota</taxon>
        <taxon>Metazoa</taxon>
        <taxon>Ecdysozoa</taxon>
        <taxon>Arthropoda</taxon>
        <taxon>Hexapoda</taxon>
        <taxon>Insecta</taxon>
        <taxon>Pterygota</taxon>
        <taxon>Neoptera</taxon>
        <taxon>Endopterygota</taxon>
        <taxon>Diptera</taxon>
        <taxon>Nematocera</taxon>
        <taxon>Culicoidea</taxon>
        <taxon>Culicidae</taxon>
        <taxon>Anophelinae</taxon>
        <taxon>Anopheles</taxon>
    </lineage>
</organism>
<name>A0A084WJD2_ANOSI</name>
<proteinExistence type="predicted"/>
<reference evidence="2" key="2">
    <citation type="submission" date="2020-05" db="UniProtKB">
        <authorList>
            <consortium name="EnsemblMetazoa"/>
        </authorList>
    </citation>
    <scope>IDENTIFICATION</scope>
</reference>
<gene>
    <name evidence="1" type="ORF">ZHAS_00018595</name>
</gene>
<evidence type="ECO:0000313" key="2">
    <source>
        <dbReference type="EnsemblMetazoa" id="ASIC018595-PA"/>
    </source>
</evidence>
<evidence type="ECO:0000313" key="3">
    <source>
        <dbReference type="Proteomes" id="UP000030765"/>
    </source>
</evidence>
<dbReference type="VEuPathDB" id="VectorBase:ASIC018595"/>
<dbReference type="EMBL" id="KE525348">
    <property type="protein sequence ID" value="KFB50326.1"/>
    <property type="molecule type" value="Genomic_DNA"/>
</dbReference>
<reference evidence="1 3" key="1">
    <citation type="journal article" date="2014" name="BMC Genomics">
        <title>Genome sequence of Anopheles sinensis provides insight into genetics basis of mosquito competence for malaria parasites.</title>
        <authorList>
            <person name="Zhou D."/>
            <person name="Zhang D."/>
            <person name="Ding G."/>
            <person name="Shi L."/>
            <person name="Hou Q."/>
            <person name="Ye Y."/>
            <person name="Xu Y."/>
            <person name="Zhou H."/>
            <person name="Xiong C."/>
            <person name="Li S."/>
            <person name="Yu J."/>
            <person name="Hong S."/>
            <person name="Yu X."/>
            <person name="Zou P."/>
            <person name="Chen C."/>
            <person name="Chang X."/>
            <person name="Wang W."/>
            <person name="Lv Y."/>
            <person name="Sun Y."/>
            <person name="Ma L."/>
            <person name="Shen B."/>
            <person name="Zhu C."/>
        </authorList>
    </citation>
    <scope>NUCLEOTIDE SEQUENCE [LARGE SCALE GENOMIC DNA]</scope>
</reference>
<dbReference type="Proteomes" id="UP000030765">
    <property type="component" value="Unassembled WGS sequence"/>
</dbReference>
<evidence type="ECO:0000313" key="1">
    <source>
        <dbReference type="EMBL" id="KFB50326.1"/>
    </source>
</evidence>
<dbReference type="EMBL" id="ATLV01024017">
    <property type="status" value="NOT_ANNOTATED_CDS"/>
    <property type="molecule type" value="Genomic_DNA"/>
</dbReference>
<keyword evidence="3" id="KW-1185">Reference proteome</keyword>
<accession>A0A084WJD2</accession>